<protein>
    <recommendedName>
        <fullName evidence="1">RNA-directed DNA polymerase</fullName>
        <ecNumber evidence="1">2.7.7.49</ecNumber>
    </recommendedName>
</protein>
<dbReference type="FunFam" id="1.10.340.70:FF:000003">
    <property type="entry name" value="Protein CBG25708"/>
    <property type="match status" value="1"/>
</dbReference>
<dbReference type="Pfam" id="PF17921">
    <property type="entry name" value="Integrase_H2C2"/>
    <property type="match status" value="1"/>
</dbReference>
<dbReference type="InterPro" id="IPR050951">
    <property type="entry name" value="Retrovirus_Pol_polyprotein"/>
</dbReference>
<dbReference type="PANTHER" id="PTHR37984">
    <property type="entry name" value="PROTEIN CBG26694"/>
    <property type="match status" value="1"/>
</dbReference>
<evidence type="ECO:0000256" key="1">
    <source>
        <dbReference type="ARBA" id="ARBA00012493"/>
    </source>
</evidence>
<evidence type="ECO:0000259" key="2">
    <source>
        <dbReference type="Pfam" id="PF17921"/>
    </source>
</evidence>
<dbReference type="GO" id="GO:0003964">
    <property type="term" value="F:RNA-directed DNA polymerase activity"/>
    <property type="evidence" value="ECO:0007669"/>
    <property type="project" value="UniProtKB-EC"/>
</dbReference>
<dbReference type="Gene3D" id="1.10.340.70">
    <property type="match status" value="1"/>
</dbReference>
<evidence type="ECO:0000313" key="3">
    <source>
        <dbReference type="EMBL" id="MFH4974315.1"/>
    </source>
</evidence>
<gene>
    <name evidence="3" type="ORF">AB6A40_001024</name>
</gene>
<dbReference type="EC" id="2.7.7.49" evidence="1"/>
<proteinExistence type="predicted"/>
<dbReference type="EMBL" id="JBGFUD010000341">
    <property type="protein sequence ID" value="MFH4974315.1"/>
    <property type="molecule type" value="Genomic_DNA"/>
</dbReference>
<keyword evidence="4" id="KW-1185">Reference proteome</keyword>
<comment type="caution">
    <text evidence="3">The sequence shown here is derived from an EMBL/GenBank/DDBJ whole genome shotgun (WGS) entry which is preliminary data.</text>
</comment>
<dbReference type="InterPro" id="IPR041588">
    <property type="entry name" value="Integrase_H2C2"/>
</dbReference>
<evidence type="ECO:0000313" key="4">
    <source>
        <dbReference type="Proteomes" id="UP001608902"/>
    </source>
</evidence>
<accession>A0ABD6E396</accession>
<name>A0ABD6E396_9BILA</name>
<dbReference type="AlphaFoldDB" id="A0ABD6E396"/>
<reference evidence="3 4" key="1">
    <citation type="submission" date="2024-08" db="EMBL/GenBank/DDBJ databases">
        <title>Gnathostoma spinigerum genome.</title>
        <authorList>
            <person name="Gonzalez-Bertolin B."/>
            <person name="Monzon S."/>
            <person name="Zaballos A."/>
            <person name="Jimenez P."/>
            <person name="Dekumyoy P."/>
            <person name="Varona S."/>
            <person name="Cuesta I."/>
            <person name="Sumanam S."/>
            <person name="Adisakwattana P."/>
            <person name="Gasser R.B."/>
            <person name="Hernandez-Gonzalez A."/>
            <person name="Young N.D."/>
            <person name="Perteguer M.J."/>
        </authorList>
    </citation>
    <scope>NUCLEOTIDE SEQUENCE [LARGE SCALE GENOMIC DNA]</scope>
    <source>
        <strain evidence="3">AL3</strain>
        <tissue evidence="3">Liver</tissue>
    </source>
</reference>
<sequence length="105" mass="12401">MLPLENESLMRGAQVIIPNSLRQRVMKQLHQAHQEIAKMKQLARRYFWWPSMNSDLEKAIKGCSECAKFAPARRKEYKPWPDSKENWEGIGMDSQDRLRVPNDLF</sequence>
<organism evidence="3 4">
    <name type="scientific">Gnathostoma spinigerum</name>
    <dbReference type="NCBI Taxonomy" id="75299"/>
    <lineage>
        <taxon>Eukaryota</taxon>
        <taxon>Metazoa</taxon>
        <taxon>Ecdysozoa</taxon>
        <taxon>Nematoda</taxon>
        <taxon>Chromadorea</taxon>
        <taxon>Rhabditida</taxon>
        <taxon>Spirurina</taxon>
        <taxon>Gnathostomatomorpha</taxon>
        <taxon>Gnathostomatoidea</taxon>
        <taxon>Gnathostomatidae</taxon>
        <taxon>Gnathostoma</taxon>
    </lineage>
</organism>
<dbReference type="Proteomes" id="UP001608902">
    <property type="component" value="Unassembled WGS sequence"/>
</dbReference>
<feature type="domain" description="Integrase zinc-binding" evidence="2">
    <location>
        <begin position="17"/>
        <end position="71"/>
    </location>
</feature>
<dbReference type="PANTHER" id="PTHR37984:SF5">
    <property type="entry name" value="PROTEIN NYNRIN-LIKE"/>
    <property type="match status" value="1"/>
</dbReference>